<dbReference type="SUPFAM" id="SSF51366">
    <property type="entry name" value="Ribulose-phoshate binding barrel"/>
    <property type="match status" value="1"/>
</dbReference>
<keyword evidence="8 11" id="KW-0456">Lyase</keyword>
<name>A0A9E7TGP6_9EURY</name>
<dbReference type="Pfam" id="PF00977">
    <property type="entry name" value="His_biosynth"/>
    <property type="match status" value="1"/>
</dbReference>
<evidence type="ECO:0000256" key="4">
    <source>
        <dbReference type="ARBA" id="ARBA00011152"/>
    </source>
</evidence>
<evidence type="ECO:0000256" key="11">
    <source>
        <dbReference type="HAMAP-Rule" id="MF_01013"/>
    </source>
</evidence>
<dbReference type="GO" id="GO:0016829">
    <property type="term" value="F:lyase activity"/>
    <property type="evidence" value="ECO:0007669"/>
    <property type="project" value="UniProtKB-KW"/>
</dbReference>
<dbReference type="InterPro" id="IPR013785">
    <property type="entry name" value="Aldolase_TIM"/>
</dbReference>
<keyword evidence="5 11" id="KW-0963">Cytoplasm</keyword>
<keyword evidence="14" id="KW-1185">Reference proteome</keyword>
<evidence type="ECO:0000256" key="10">
    <source>
        <dbReference type="ARBA" id="ARBA00047838"/>
    </source>
</evidence>
<dbReference type="GO" id="GO:0000105">
    <property type="term" value="P:L-histidine biosynthetic process"/>
    <property type="evidence" value="ECO:0007669"/>
    <property type="project" value="UniProtKB-UniRule"/>
</dbReference>
<comment type="similarity">
    <text evidence="3 11 12">Belongs to the HisA/HisF family.</text>
</comment>
<evidence type="ECO:0000256" key="6">
    <source>
        <dbReference type="ARBA" id="ARBA00022605"/>
    </source>
</evidence>
<dbReference type="EC" id="4.3.2.10" evidence="11"/>
<evidence type="ECO:0000313" key="13">
    <source>
        <dbReference type="EMBL" id="UUX91527.1"/>
    </source>
</evidence>
<dbReference type="Proteomes" id="UP001060368">
    <property type="component" value="Chromosome"/>
</dbReference>
<comment type="function">
    <text evidence="9 11">IGPS catalyzes the conversion of PRFAR and glutamine to IGP, AICAR and glutamate. The HisF subunit catalyzes the cyclization activity that produces IGP and AICAR from PRFAR using the ammonia provided by the HisH subunit.</text>
</comment>
<dbReference type="NCBIfam" id="TIGR00735">
    <property type="entry name" value="hisF"/>
    <property type="match status" value="1"/>
</dbReference>
<dbReference type="InterPro" id="IPR011060">
    <property type="entry name" value="RibuloseP-bd_barrel"/>
</dbReference>
<sequence>MALTKRIIPCLDLKSGRVVKGTNFLGLRDAGDPVELACRYNDQGADEVVFLDITASREGRSALIHVIERAADELFLPLTVGGGISTTGDMTALLRAGADKVSVNTSAVKNPGLINEGAEIFGNQCIVAAIDARRNDEMKDGVTEIVMPDGSVCWYEVVIYGGSKPTGIDAILWAKETEERGAGEILLTSMETDGVKQGFDIPVTAKIASEVGIPVIASGGVGTFEHFYDGFVQGHADACLAASVFHFGEMTVRDVKDYLRKRDVPVRMDW</sequence>
<dbReference type="GeneID" id="74307855"/>
<dbReference type="GO" id="GO:0000107">
    <property type="term" value="F:imidazoleglycerol-phosphate synthase activity"/>
    <property type="evidence" value="ECO:0007669"/>
    <property type="project" value="UniProtKB-UniRule"/>
</dbReference>
<dbReference type="InterPro" id="IPR006062">
    <property type="entry name" value="His_biosynth"/>
</dbReference>
<keyword evidence="7 11" id="KW-0368">Histidine biosynthesis</keyword>
<dbReference type="GO" id="GO:0005737">
    <property type="term" value="C:cytoplasm"/>
    <property type="evidence" value="ECO:0007669"/>
    <property type="project" value="UniProtKB-SubCell"/>
</dbReference>
<evidence type="ECO:0000256" key="5">
    <source>
        <dbReference type="ARBA" id="ARBA00022490"/>
    </source>
</evidence>
<evidence type="ECO:0000256" key="7">
    <source>
        <dbReference type="ARBA" id="ARBA00023102"/>
    </source>
</evidence>
<organism evidence="13 14">
    <name type="scientific">Methanoplanus endosymbiosus</name>
    <dbReference type="NCBI Taxonomy" id="33865"/>
    <lineage>
        <taxon>Archaea</taxon>
        <taxon>Methanobacteriati</taxon>
        <taxon>Methanobacteriota</taxon>
        <taxon>Stenosarchaea group</taxon>
        <taxon>Methanomicrobia</taxon>
        <taxon>Methanomicrobiales</taxon>
        <taxon>Methanomicrobiaceae</taxon>
        <taxon>Methanoplanus</taxon>
    </lineage>
</organism>
<evidence type="ECO:0000256" key="8">
    <source>
        <dbReference type="ARBA" id="ARBA00023239"/>
    </source>
</evidence>
<evidence type="ECO:0000256" key="2">
    <source>
        <dbReference type="ARBA" id="ARBA00005091"/>
    </source>
</evidence>
<dbReference type="RefSeq" id="WP_257741679.1">
    <property type="nucleotide sequence ID" value="NZ_CP096115.1"/>
</dbReference>
<feature type="active site" evidence="11">
    <location>
        <position position="12"/>
    </location>
</feature>
<keyword evidence="6 11" id="KW-0028">Amino-acid biosynthesis</keyword>
<dbReference type="KEGG" id="mend:L6E24_09095"/>
<dbReference type="Gene3D" id="3.20.20.70">
    <property type="entry name" value="Aldolase class I"/>
    <property type="match status" value="1"/>
</dbReference>
<accession>A0A9E7TGP6</accession>
<dbReference type="HAMAP" id="MF_01013">
    <property type="entry name" value="HisF"/>
    <property type="match status" value="1"/>
</dbReference>
<dbReference type="InterPro" id="IPR004651">
    <property type="entry name" value="HisF"/>
</dbReference>
<dbReference type="AlphaFoldDB" id="A0A9E7TGP6"/>
<comment type="pathway">
    <text evidence="2 11">Amino-acid biosynthesis; L-histidine biosynthesis; L-histidine from 5-phospho-alpha-D-ribose 1-diphosphate: step 5/9.</text>
</comment>
<comment type="subunit">
    <text evidence="4 11">Heterodimer of HisH and HisF.</text>
</comment>
<dbReference type="EMBL" id="CP096115">
    <property type="protein sequence ID" value="UUX91527.1"/>
    <property type="molecule type" value="Genomic_DNA"/>
</dbReference>
<dbReference type="PANTHER" id="PTHR21235:SF2">
    <property type="entry name" value="IMIDAZOLE GLYCEROL PHOSPHATE SYNTHASE HISHF"/>
    <property type="match status" value="1"/>
</dbReference>
<dbReference type="FunFam" id="3.20.20.70:FF:000006">
    <property type="entry name" value="Imidazole glycerol phosphate synthase subunit HisF"/>
    <property type="match status" value="1"/>
</dbReference>
<evidence type="ECO:0000256" key="3">
    <source>
        <dbReference type="ARBA" id="ARBA00009667"/>
    </source>
</evidence>
<evidence type="ECO:0000256" key="9">
    <source>
        <dbReference type="ARBA" id="ARBA00025475"/>
    </source>
</evidence>
<comment type="catalytic activity">
    <reaction evidence="10 11">
        <text>5-[(5-phospho-1-deoxy-D-ribulos-1-ylimino)methylamino]-1-(5-phospho-beta-D-ribosyl)imidazole-4-carboxamide + L-glutamine = D-erythro-1-(imidazol-4-yl)glycerol 3-phosphate + 5-amino-1-(5-phospho-beta-D-ribosyl)imidazole-4-carboxamide + L-glutamate + H(+)</text>
        <dbReference type="Rhea" id="RHEA:24793"/>
        <dbReference type="ChEBI" id="CHEBI:15378"/>
        <dbReference type="ChEBI" id="CHEBI:29985"/>
        <dbReference type="ChEBI" id="CHEBI:58278"/>
        <dbReference type="ChEBI" id="CHEBI:58359"/>
        <dbReference type="ChEBI" id="CHEBI:58475"/>
        <dbReference type="ChEBI" id="CHEBI:58525"/>
        <dbReference type="EC" id="4.3.2.10"/>
    </reaction>
</comment>
<protein>
    <recommendedName>
        <fullName evidence="11">Imidazole glycerol phosphate synthase subunit HisF</fullName>
        <ecNumber evidence="11">4.3.2.10</ecNumber>
    </recommendedName>
    <alternativeName>
        <fullName evidence="11">IGP synthase cyclase subunit</fullName>
    </alternativeName>
    <alternativeName>
        <fullName evidence="11">IGP synthase subunit HisF</fullName>
    </alternativeName>
    <alternativeName>
        <fullName evidence="11">ImGP synthase subunit HisF</fullName>
        <shortName evidence="11">IGPS subunit HisF</shortName>
    </alternativeName>
</protein>
<proteinExistence type="inferred from homology"/>
<gene>
    <name evidence="11 13" type="primary">hisF</name>
    <name evidence="13" type="ORF">L6E24_09095</name>
</gene>
<comment type="subcellular location">
    <subcellularLocation>
        <location evidence="1 11">Cytoplasm</location>
    </subcellularLocation>
</comment>
<feature type="active site" evidence="11">
    <location>
        <position position="131"/>
    </location>
</feature>
<dbReference type="PANTHER" id="PTHR21235">
    <property type="entry name" value="IMIDAZOLE GLYCEROL PHOSPHATE SYNTHASE SUBUNIT HISF/H IGP SYNTHASE SUBUNIT HISF/H"/>
    <property type="match status" value="1"/>
</dbReference>
<reference evidence="13" key="1">
    <citation type="submission" date="2022-04" db="EMBL/GenBank/DDBJ databases">
        <title>Complete genome of Methanoplanus endosymbiosus DSM 3599.</title>
        <authorList>
            <person name="Chen S.-C."/>
            <person name="You Y.-T."/>
            <person name="Zhou Y.-Z."/>
            <person name="Lai M.-C."/>
        </authorList>
    </citation>
    <scope>NUCLEOTIDE SEQUENCE</scope>
    <source>
        <strain evidence="13">DSM 3599</strain>
    </source>
</reference>
<evidence type="ECO:0000313" key="14">
    <source>
        <dbReference type="Proteomes" id="UP001060368"/>
    </source>
</evidence>
<evidence type="ECO:0000256" key="1">
    <source>
        <dbReference type="ARBA" id="ARBA00004496"/>
    </source>
</evidence>
<dbReference type="InterPro" id="IPR050064">
    <property type="entry name" value="IGPS_HisA/HisF"/>
</dbReference>
<dbReference type="CDD" id="cd04731">
    <property type="entry name" value="HisF"/>
    <property type="match status" value="1"/>
</dbReference>
<evidence type="ECO:0000256" key="12">
    <source>
        <dbReference type="RuleBase" id="RU003657"/>
    </source>
</evidence>